<organism evidence="1 2">
    <name type="scientific">Actinopolyspora alba</name>
    <dbReference type="NCBI Taxonomy" id="673379"/>
    <lineage>
        <taxon>Bacteria</taxon>
        <taxon>Bacillati</taxon>
        <taxon>Actinomycetota</taxon>
        <taxon>Actinomycetes</taxon>
        <taxon>Actinopolysporales</taxon>
        <taxon>Actinopolysporaceae</taxon>
        <taxon>Actinopolyspora</taxon>
        <taxon>Actinopolyspora alba group</taxon>
    </lineage>
</organism>
<sequence length="117" mass="12773">MTTENETAREHEHVAERIAAAALEHPCVVRLDGGEHGIVATHLPGRRVTGVRTTSDTGEATEVCVVLLLRRPVPELVAEIRERIREVTGETRIDVTVADVLAPEHEPESNRGAGETR</sequence>
<name>A0A1I1XH32_9ACTN</name>
<dbReference type="Proteomes" id="UP000198716">
    <property type="component" value="Unassembled WGS sequence"/>
</dbReference>
<evidence type="ECO:0008006" key="3">
    <source>
        <dbReference type="Google" id="ProtNLM"/>
    </source>
</evidence>
<keyword evidence="2" id="KW-1185">Reference proteome</keyword>
<accession>A0A1I1XH32</accession>
<evidence type="ECO:0000313" key="2">
    <source>
        <dbReference type="Proteomes" id="UP000198716"/>
    </source>
</evidence>
<reference evidence="2" key="1">
    <citation type="submission" date="2016-10" db="EMBL/GenBank/DDBJ databases">
        <authorList>
            <person name="Varghese N."/>
            <person name="Submissions S."/>
        </authorList>
    </citation>
    <scope>NUCLEOTIDE SEQUENCE [LARGE SCALE GENOMIC DNA]</scope>
    <source>
        <strain evidence="2">DSM 45004</strain>
    </source>
</reference>
<dbReference type="RefSeq" id="WP_092927222.1">
    <property type="nucleotide sequence ID" value="NZ_FOMZ01000007.1"/>
</dbReference>
<gene>
    <name evidence="1" type="ORF">SAMN04487819_107161</name>
</gene>
<protein>
    <recommendedName>
        <fullName evidence="3">Asp23 family, cell envelope-related function</fullName>
    </recommendedName>
</protein>
<dbReference type="AlphaFoldDB" id="A0A1I1XH32"/>
<dbReference type="EMBL" id="FOMZ01000007">
    <property type="protein sequence ID" value="SFE06491.1"/>
    <property type="molecule type" value="Genomic_DNA"/>
</dbReference>
<proteinExistence type="predicted"/>
<evidence type="ECO:0000313" key="1">
    <source>
        <dbReference type="EMBL" id="SFE06491.1"/>
    </source>
</evidence>